<dbReference type="EMBL" id="LVYI01000007">
    <property type="protein sequence ID" value="OAP57262.1"/>
    <property type="molecule type" value="Genomic_DNA"/>
</dbReference>
<evidence type="ECO:0000313" key="1">
    <source>
        <dbReference type="EMBL" id="OAP57262.1"/>
    </source>
</evidence>
<dbReference type="Proteomes" id="UP000078343">
    <property type="component" value="Unassembled WGS sequence"/>
</dbReference>
<dbReference type="OrthoDB" id="438080at2759"/>
<gene>
    <name evidence="1" type="ORF">AYL99_08000</name>
</gene>
<organism evidence="1 2">
    <name type="scientific">Fonsecaea erecta</name>
    <dbReference type="NCBI Taxonomy" id="1367422"/>
    <lineage>
        <taxon>Eukaryota</taxon>
        <taxon>Fungi</taxon>
        <taxon>Dikarya</taxon>
        <taxon>Ascomycota</taxon>
        <taxon>Pezizomycotina</taxon>
        <taxon>Eurotiomycetes</taxon>
        <taxon>Chaetothyriomycetidae</taxon>
        <taxon>Chaetothyriales</taxon>
        <taxon>Herpotrichiellaceae</taxon>
        <taxon>Fonsecaea</taxon>
    </lineage>
</organism>
<accession>A0A178ZC68</accession>
<comment type="caution">
    <text evidence="1">The sequence shown here is derived from an EMBL/GenBank/DDBJ whole genome shotgun (WGS) entry which is preliminary data.</text>
</comment>
<reference evidence="1 2" key="1">
    <citation type="submission" date="2016-04" db="EMBL/GenBank/DDBJ databases">
        <title>Draft genome of Fonsecaea erecta CBS 125763.</title>
        <authorList>
            <person name="Weiss V.A."/>
            <person name="Vicente V.A."/>
            <person name="Raittz R.T."/>
            <person name="Moreno L.F."/>
            <person name="De Souza E.M."/>
            <person name="Pedrosa F.O."/>
            <person name="Steffens M.B."/>
            <person name="Faoro H."/>
            <person name="Tadra-Sfeir M.Z."/>
            <person name="Najafzadeh M.J."/>
            <person name="Felipe M.S."/>
            <person name="Teixeira M."/>
            <person name="Sun J."/>
            <person name="Xi L."/>
            <person name="Gomes R."/>
            <person name="De Azevedo C.M."/>
            <person name="Salgado C.G."/>
            <person name="Da Silva M.B."/>
            <person name="Nascimento M.F."/>
            <person name="Queiroz-Telles F."/>
            <person name="Attili D.S."/>
            <person name="Gorbushina A."/>
        </authorList>
    </citation>
    <scope>NUCLEOTIDE SEQUENCE [LARGE SCALE GENOMIC DNA]</scope>
    <source>
        <strain evidence="1 2">CBS 125763</strain>
    </source>
</reference>
<dbReference type="RefSeq" id="XP_018690629.1">
    <property type="nucleotide sequence ID" value="XM_018839508.1"/>
</dbReference>
<keyword evidence="2" id="KW-1185">Reference proteome</keyword>
<proteinExistence type="predicted"/>
<dbReference type="GeneID" id="30012168"/>
<evidence type="ECO:0000313" key="2">
    <source>
        <dbReference type="Proteomes" id="UP000078343"/>
    </source>
</evidence>
<name>A0A178ZC68_9EURO</name>
<protein>
    <submittedName>
        <fullName evidence="1">Uncharacterized protein</fullName>
    </submittedName>
</protein>
<dbReference type="InterPro" id="IPR007175">
    <property type="entry name" value="Rpr2/Snm1/Rpp21"/>
</dbReference>
<dbReference type="STRING" id="1367422.A0A178ZC68"/>
<dbReference type="GO" id="GO:0006396">
    <property type="term" value="P:RNA processing"/>
    <property type="evidence" value="ECO:0007669"/>
    <property type="project" value="InterPro"/>
</dbReference>
<dbReference type="AlphaFoldDB" id="A0A178ZC68"/>
<dbReference type="Pfam" id="PF04032">
    <property type="entry name" value="Rpr2"/>
    <property type="match status" value="1"/>
</dbReference>
<sequence length="181" mass="20070">MNEAQAARVGYLQRSARVIFLSAPSTSRQLLRESVELGHRRPSHGGRGAEDTCMTCGNLMLPEWTVSTKITDRKAHAPKKKSRQKVRSRRCSLCSRVIKDIATMDSSHAREAQQLVTVPTKHGEEVVATAPADPVLAKPVKLSSKKRARARKDREGLQALLNKSMQAKSTLSLDLMDLMKK</sequence>